<dbReference type="AlphaFoldDB" id="A0A8K0JPX9"/>
<name>A0A8K0JPX9_9TREE</name>
<keyword evidence="3" id="KW-1185">Reference proteome</keyword>
<feature type="compositionally biased region" description="Low complexity" evidence="1">
    <location>
        <begin position="61"/>
        <end position="74"/>
    </location>
</feature>
<feature type="region of interest" description="Disordered" evidence="1">
    <location>
        <begin position="299"/>
        <end position="332"/>
    </location>
</feature>
<evidence type="ECO:0000313" key="3">
    <source>
        <dbReference type="Proteomes" id="UP000812966"/>
    </source>
</evidence>
<protein>
    <submittedName>
        <fullName evidence="2">Uncharacterized protein</fullName>
    </submittedName>
</protein>
<feature type="compositionally biased region" description="Polar residues" evidence="1">
    <location>
        <begin position="574"/>
        <end position="589"/>
    </location>
</feature>
<feature type="region of interest" description="Disordered" evidence="1">
    <location>
        <begin position="480"/>
        <end position="593"/>
    </location>
</feature>
<feature type="region of interest" description="Disordered" evidence="1">
    <location>
        <begin position="52"/>
        <end position="74"/>
    </location>
</feature>
<dbReference type="Proteomes" id="UP000812966">
    <property type="component" value="Unassembled WGS sequence"/>
</dbReference>
<accession>A0A8K0JPX9</accession>
<evidence type="ECO:0000256" key="1">
    <source>
        <dbReference type="SAM" id="MobiDB-lite"/>
    </source>
</evidence>
<feature type="compositionally biased region" description="Polar residues" evidence="1">
    <location>
        <begin position="481"/>
        <end position="502"/>
    </location>
</feature>
<gene>
    <name evidence="2" type="ORF">FFLO_01526</name>
</gene>
<feature type="compositionally biased region" description="Polar residues" evidence="1">
    <location>
        <begin position="316"/>
        <end position="325"/>
    </location>
</feature>
<reference evidence="2" key="1">
    <citation type="submission" date="2020-04" db="EMBL/GenBank/DDBJ databases">
        <title>Analysis of mating type loci in Filobasidium floriforme.</title>
        <authorList>
            <person name="Nowrousian M."/>
        </authorList>
    </citation>
    <scope>NUCLEOTIDE SEQUENCE</scope>
    <source>
        <strain evidence="2">CBS 6242</strain>
    </source>
</reference>
<dbReference type="EMBL" id="JABELV010000021">
    <property type="protein sequence ID" value="KAG7563094.1"/>
    <property type="molecule type" value="Genomic_DNA"/>
</dbReference>
<organism evidence="2 3">
    <name type="scientific">Filobasidium floriforme</name>
    <dbReference type="NCBI Taxonomy" id="5210"/>
    <lineage>
        <taxon>Eukaryota</taxon>
        <taxon>Fungi</taxon>
        <taxon>Dikarya</taxon>
        <taxon>Basidiomycota</taxon>
        <taxon>Agaricomycotina</taxon>
        <taxon>Tremellomycetes</taxon>
        <taxon>Filobasidiales</taxon>
        <taxon>Filobasidiaceae</taxon>
        <taxon>Filobasidium</taxon>
    </lineage>
</organism>
<feature type="compositionally biased region" description="Low complexity" evidence="1">
    <location>
        <begin position="537"/>
        <end position="546"/>
    </location>
</feature>
<comment type="caution">
    <text evidence="2">The sequence shown here is derived from an EMBL/GenBank/DDBJ whole genome shotgun (WGS) entry which is preliminary data.</text>
</comment>
<sequence length="831" mass="89607">MSVPVLWRNGRVAIPSGRARQSSSVFEPRSFQVYHLAPRRYLSDSRSNLKGRTVKAKVKPASTTSTTSDVSSVANATSATSADAATPAALKSSAGPNDDDLFRSRCNSIWGMPKKLPDILLRRRTVAISDEWLEVMDDLTSALKLVDRKVRCDVTVATGLGWLVGFVETPSKVPLGRDTSDRMRISLVWIAKRIEDTVKTDQKVITFNESEFAIWRLQNLSDAKEAVNVPMSFTDSMSAIEQKLSAVQERQLAEAKSKKAAASEKESSVAKASSKKALPDLHLQMVPIEQESMAITLEERQVSGSSEWGSDDDFRASTSDSGDVTSKSVSKASSAVNEPQILVAVTAVQPPPPRRGPRGYVAIRDYVQTVLAEMTDSGDPIAPLAAQVVTLLKVHVSRASIKPIRLACAVFKGDVNTKVRGKSTKRSAELNLRIAIETVNKEIKPKARASVEGWLTENTEALRAAGFNFSVIYGPGGKPVQTGSSVAVESTPFSSGPQQQEDPSSDPVDTVQEPIDESERTPPVSKAASRKAKKLASRVGASTRSTRVVRKTARVKRAVTRRSKKTSSSPVDYATTSADQAVEVKSSSDVPPEQVEMISQAVEDAEEIHRLHRGQPRVDNNTIGSGTGATTPRGYEAVAKRERRIKLAKEAQQAATARLQALNALGRVEQEVILDGPTPHLVAGSLTMTSDKDDTQPAVQVLRQTRYTPLKKTSAMTQTEEVTPLVAAAAESLAQAQAAAEPAEPPIKVVEKELASELGRSQVQRLKDVITVTGTKPAAPADAIPDKVKEAIPVVAGKPGRTYTLIYNFRGRNLTESLFALSLDHQCSAAS</sequence>
<feature type="compositionally biased region" description="Basic residues" evidence="1">
    <location>
        <begin position="547"/>
        <end position="565"/>
    </location>
</feature>
<proteinExistence type="predicted"/>
<evidence type="ECO:0000313" key="2">
    <source>
        <dbReference type="EMBL" id="KAG7563094.1"/>
    </source>
</evidence>